<dbReference type="Proteomes" id="UP000230729">
    <property type="component" value="Unassembled WGS sequence"/>
</dbReference>
<evidence type="ECO:0000313" key="1">
    <source>
        <dbReference type="EMBL" id="PIP33844.1"/>
    </source>
</evidence>
<protein>
    <submittedName>
        <fullName evidence="1">Uncharacterized protein</fullName>
    </submittedName>
</protein>
<evidence type="ECO:0000313" key="2">
    <source>
        <dbReference type="Proteomes" id="UP000230729"/>
    </source>
</evidence>
<sequence length="78" mass="8345">MKAGERRNIMANQIINGVNTLFADLAGRTVSDIRGMLQQALNIAPEATPVVNEQAADPSYILQTGEELEFVKASGTKG</sequence>
<reference evidence="1 2" key="1">
    <citation type="submission" date="2017-09" db="EMBL/GenBank/DDBJ databases">
        <title>Depth-based differentiation of microbial function through sediment-hosted aquifers and enrichment of novel symbionts in the deep terrestrial subsurface.</title>
        <authorList>
            <person name="Probst A.J."/>
            <person name="Ladd B."/>
            <person name="Jarett J.K."/>
            <person name="Geller-Mcgrath D.E."/>
            <person name="Sieber C.M."/>
            <person name="Emerson J.B."/>
            <person name="Anantharaman K."/>
            <person name="Thomas B.C."/>
            <person name="Malmstrom R."/>
            <person name="Stieglmeier M."/>
            <person name="Klingl A."/>
            <person name="Woyke T."/>
            <person name="Ryan C.M."/>
            <person name="Banfield J.F."/>
        </authorList>
    </citation>
    <scope>NUCLEOTIDE SEQUENCE [LARGE SCALE GENOMIC DNA]</scope>
    <source>
        <strain evidence="1">CG23_combo_of_CG06-09_8_20_14_all_49_15</strain>
    </source>
</reference>
<proteinExistence type="predicted"/>
<gene>
    <name evidence="1" type="ORF">COX22_02220</name>
</gene>
<name>A0A2G9ZL19_9BACT</name>
<dbReference type="EMBL" id="PCSD01000046">
    <property type="protein sequence ID" value="PIP33844.1"/>
    <property type="molecule type" value="Genomic_DNA"/>
</dbReference>
<dbReference type="AlphaFoldDB" id="A0A2G9ZL19"/>
<accession>A0A2G9ZL19</accession>
<organism evidence="1 2">
    <name type="scientific">Candidatus Falkowbacteria bacterium CG23_combo_of_CG06-09_8_20_14_all_49_15</name>
    <dbReference type="NCBI Taxonomy" id="1974572"/>
    <lineage>
        <taxon>Bacteria</taxon>
        <taxon>Candidatus Falkowiibacteriota</taxon>
    </lineage>
</organism>
<comment type="caution">
    <text evidence="1">The sequence shown here is derived from an EMBL/GenBank/DDBJ whole genome shotgun (WGS) entry which is preliminary data.</text>
</comment>